<gene>
    <name evidence="8" type="ORF">E0I26_06280</name>
</gene>
<evidence type="ECO:0000256" key="3">
    <source>
        <dbReference type="ARBA" id="ARBA00022729"/>
    </source>
</evidence>
<evidence type="ECO:0000259" key="7">
    <source>
        <dbReference type="Pfam" id="PF14322"/>
    </source>
</evidence>
<dbReference type="SUPFAM" id="SSF48452">
    <property type="entry name" value="TPR-like"/>
    <property type="match status" value="1"/>
</dbReference>
<evidence type="ECO:0000313" key="9">
    <source>
        <dbReference type="Proteomes" id="UP000294814"/>
    </source>
</evidence>
<dbReference type="Proteomes" id="UP000294814">
    <property type="component" value="Unassembled WGS sequence"/>
</dbReference>
<feature type="domain" description="RagB/SusD" evidence="6">
    <location>
        <begin position="356"/>
        <end position="443"/>
    </location>
</feature>
<evidence type="ECO:0000256" key="1">
    <source>
        <dbReference type="ARBA" id="ARBA00004442"/>
    </source>
</evidence>
<evidence type="ECO:0000256" key="2">
    <source>
        <dbReference type="ARBA" id="ARBA00006275"/>
    </source>
</evidence>
<dbReference type="OrthoDB" id="5694214at2"/>
<dbReference type="GO" id="GO:0009279">
    <property type="term" value="C:cell outer membrane"/>
    <property type="evidence" value="ECO:0007669"/>
    <property type="project" value="UniProtKB-SubCell"/>
</dbReference>
<dbReference type="Pfam" id="PF14322">
    <property type="entry name" value="SusD-like_3"/>
    <property type="match status" value="1"/>
</dbReference>
<name>A0A4R5FA58_9FLAO</name>
<keyword evidence="4" id="KW-0472">Membrane</keyword>
<organism evidence="8 9">
    <name type="scientific">Flavobacterium rhamnosiphilum</name>
    <dbReference type="NCBI Taxonomy" id="2541724"/>
    <lineage>
        <taxon>Bacteria</taxon>
        <taxon>Pseudomonadati</taxon>
        <taxon>Bacteroidota</taxon>
        <taxon>Flavobacteriia</taxon>
        <taxon>Flavobacteriales</taxon>
        <taxon>Flavobacteriaceae</taxon>
        <taxon>Flavobacterium</taxon>
    </lineage>
</organism>
<evidence type="ECO:0000313" key="8">
    <source>
        <dbReference type="EMBL" id="TDE45610.1"/>
    </source>
</evidence>
<feature type="domain" description="SusD-like N-terminal" evidence="7">
    <location>
        <begin position="71"/>
        <end position="215"/>
    </location>
</feature>
<dbReference type="Gene3D" id="1.25.40.390">
    <property type="match status" value="1"/>
</dbReference>
<dbReference type="InterPro" id="IPR012944">
    <property type="entry name" value="SusD_RagB_dom"/>
</dbReference>
<sequence>MILFTSCEKDLEPEVFDKLAPSTFFKNGADAKAALTNLYTGMFGAGWGGGYGGAQASWVVQSSQTTDELVCSWGDGGSWAKLNNLNFDDGFGSLTTHYTGLMPKITNATILLEKINGITMDPDLKKRYLAEVKALRAHLSTILYNFYGPVSIVIDPAYAQNPASLPEARPSSDWMFKQIETDYKEAMADLPVTYSANDYGRFTKGAAMMGLLKLYMKEKKWPEAIAIGNQLQALEAQGVYSLVPEYEDIFKIDNEQNKEMILAIPCNSATDNYNMWLAHCIPGNYVDPSGQAIEAWGGYKMPWKTYDKFNPADKRLKQLLAVYPTDGGVLFDARAEGLEGAIPKKYGIDPAAAGEAHGTDIVVWRYADVLLLIAEATNEVNGPTPEAYSLINRVRTRAGLPNLVAGLSKDLFRNKIMDERLFELWCEGSRRDDLIRWGKYIQRGIDDGSPFATPNKELYPLPRKAVDESNGKIIQNLGY</sequence>
<comment type="caution">
    <text evidence="8">The sequence shown here is derived from an EMBL/GenBank/DDBJ whole genome shotgun (WGS) entry which is preliminary data.</text>
</comment>
<evidence type="ECO:0000256" key="5">
    <source>
        <dbReference type="ARBA" id="ARBA00023237"/>
    </source>
</evidence>
<evidence type="ECO:0000259" key="6">
    <source>
        <dbReference type="Pfam" id="PF07980"/>
    </source>
</evidence>
<keyword evidence="3" id="KW-0732">Signal</keyword>
<dbReference type="AlphaFoldDB" id="A0A4R5FA58"/>
<comment type="subcellular location">
    <subcellularLocation>
        <location evidence="1">Cell outer membrane</location>
    </subcellularLocation>
</comment>
<dbReference type="InterPro" id="IPR011990">
    <property type="entry name" value="TPR-like_helical_dom_sf"/>
</dbReference>
<keyword evidence="9" id="KW-1185">Reference proteome</keyword>
<proteinExistence type="inferred from homology"/>
<comment type="similarity">
    <text evidence="2">Belongs to the SusD family.</text>
</comment>
<evidence type="ECO:0000256" key="4">
    <source>
        <dbReference type="ARBA" id="ARBA00023136"/>
    </source>
</evidence>
<reference evidence="8 9" key="1">
    <citation type="submission" date="2019-03" db="EMBL/GenBank/DDBJ databases">
        <title>Novel species of Flavobacterium.</title>
        <authorList>
            <person name="Liu Q."/>
            <person name="Xin Y.-H."/>
        </authorList>
    </citation>
    <scope>NUCLEOTIDE SEQUENCE [LARGE SCALE GENOMIC DNA]</scope>
    <source>
        <strain evidence="8 9">LB3P52</strain>
    </source>
</reference>
<protein>
    <submittedName>
        <fullName evidence="8">RagB/SusD family nutrient uptake outer membrane protein</fullName>
    </submittedName>
</protein>
<dbReference type="InterPro" id="IPR033985">
    <property type="entry name" value="SusD-like_N"/>
</dbReference>
<keyword evidence="5" id="KW-0998">Cell outer membrane</keyword>
<accession>A0A4R5FA58</accession>
<dbReference type="Pfam" id="PF07980">
    <property type="entry name" value="SusD_RagB"/>
    <property type="match status" value="1"/>
</dbReference>
<dbReference type="EMBL" id="SMLG01000003">
    <property type="protein sequence ID" value="TDE45610.1"/>
    <property type="molecule type" value="Genomic_DNA"/>
</dbReference>